<evidence type="ECO:0000256" key="10">
    <source>
        <dbReference type="ARBA" id="ARBA00022884"/>
    </source>
</evidence>
<dbReference type="Pfam" id="PF01751">
    <property type="entry name" value="Toprim"/>
    <property type="match status" value="1"/>
</dbReference>
<evidence type="ECO:0000256" key="11">
    <source>
        <dbReference type="HAMAP-Rule" id="MF_01469"/>
    </source>
</evidence>
<feature type="domain" description="Toprim" evidence="13">
    <location>
        <begin position="4"/>
        <end position="90"/>
    </location>
</feature>
<dbReference type="CDD" id="cd01027">
    <property type="entry name" value="TOPRIM_RNase_M5_like"/>
    <property type="match status" value="1"/>
</dbReference>
<gene>
    <name evidence="11 14" type="primary">rnmV</name>
    <name evidence="14" type="ORF">BW727_101498</name>
</gene>
<dbReference type="SMART" id="SM00493">
    <property type="entry name" value="TOPRIM"/>
    <property type="match status" value="1"/>
</dbReference>
<keyword evidence="9" id="KW-0460">Magnesium</keyword>
<evidence type="ECO:0000256" key="4">
    <source>
        <dbReference type="ARBA" id="ARBA00022722"/>
    </source>
</evidence>
<dbReference type="GO" id="GO:0005737">
    <property type="term" value="C:cytoplasm"/>
    <property type="evidence" value="ECO:0007669"/>
    <property type="project" value="UniProtKB-SubCell"/>
</dbReference>
<keyword evidence="3 11" id="KW-0698">rRNA processing</keyword>
<dbReference type="RefSeq" id="WP_062470894.1">
    <property type="nucleotide sequence ID" value="NZ_BBYN01000023.1"/>
</dbReference>
<dbReference type="PROSITE" id="PS50880">
    <property type="entry name" value="TOPRIM"/>
    <property type="match status" value="1"/>
</dbReference>
<dbReference type="AlphaFoldDB" id="A0A1S6IQN9"/>
<dbReference type="EMBL" id="CP019728">
    <property type="protein sequence ID" value="AQS53865.1"/>
    <property type="molecule type" value="Genomic_DNA"/>
</dbReference>
<keyword evidence="7 11" id="KW-0255">Endonuclease</keyword>
<dbReference type="Proteomes" id="UP000188993">
    <property type="component" value="Chromosome"/>
</dbReference>
<dbReference type="InterPro" id="IPR034141">
    <property type="entry name" value="TOPRIM_RNase_M5-like"/>
</dbReference>
<keyword evidence="8 11" id="KW-0378">Hydrolase</keyword>
<evidence type="ECO:0000256" key="3">
    <source>
        <dbReference type="ARBA" id="ARBA00022552"/>
    </source>
</evidence>
<evidence type="ECO:0000256" key="9">
    <source>
        <dbReference type="ARBA" id="ARBA00022842"/>
    </source>
</evidence>
<dbReference type="SUPFAM" id="SSF110455">
    <property type="entry name" value="Toprim domain"/>
    <property type="match status" value="1"/>
</dbReference>
<dbReference type="HAMAP" id="MF_01469">
    <property type="entry name" value="RNase_M5"/>
    <property type="match status" value="1"/>
</dbReference>
<evidence type="ECO:0000256" key="7">
    <source>
        <dbReference type="ARBA" id="ARBA00022759"/>
    </source>
</evidence>
<dbReference type="Gene3D" id="3.40.1360.10">
    <property type="match status" value="1"/>
</dbReference>
<dbReference type="PANTHER" id="PTHR39156">
    <property type="entry name" value="RIBONUCLEASE M5"/>
    <property type="match status" value="1"/>
</dbReference>
<evidence type="ECO:0000259" key="13">
    <source>
        <dbReference type="PROSITE" id="PS50880"/>
    </source>
</evidence>
<dbReference type="EC" id="3.1.26.8" evidence="11 12"/>
<keyword evidence="6 11" id="KW-0699">rRNA-binding</keyword>
<sequence>MKVKEIIVVEGKDDTARIKLAVEADTIETNGSAIDDRVIQRVALAQATRGVIVLTDPDFPGGKIRETLTQSVPGIKHAFLRKQDCQSPKGGSLGVEHASIETIQEALKNVHTPHKEAEIEDLKPFFIQLGLIGQSHSAWYREQLGDELGIGYTNGKQFIKRVQMFQITKEEILTAMKKIDRALPVEKRGVNSFDR</sequence>
<keyword evidence="4 11" id="KW-0540">Nuclease</keyword>
<dbReference type="PANTHER" id="PTHR39156:SF1">
    <property type="entry name" value="RIBONUCLEASE M5"/>
    <property type="match status" value="1"/>
</dbReference>
<dbReference type="STRING" id="708126.BW727_101498"/>
<dbReference type="OrthoDB" id="9791329at2"/>
<evidence type="ECO:0000256" key="12">
    <source>
        <dbReference type="NCBIfam" id="TIGR00334"/>
    </source>
</evidence>
<accession>A0A1S6IQN9</accession>
<evidence type="ECO:0000256" key="2">
    <source>
        <dbReference type="ARBA" id="ARBA00022517"/>
    </source>
</evidence>
<dbReference type="GO" id="GO:0019843">
    <property type="term" value="F:rRNA binding"/>
    <property type="evidence" value="ECO:0007669"/>
    <property type="project" value="UniProtKB-KW"/>
</dbReference>
<organism evidence="14 15">
    <name type="scientific">Jeotgalibaca dankookensis</name>
    <dbReference type="NCBI Taxonomy" id="708126"/>
    <lineage>
        <taxon>Bacteria</taxon>
        <taxon>Bacillati</taxon>
        <taxon>Bacillota</taxon>
        <taxon>Bacilli</taxon>
        <taxon>Lactobacillales</taxon>
        <taxon>Carnobacteriaceae</taxon>
        <taxon>Jeotgalibaca</taxon>
    </lineage>
</organism>
<comment type="subcellular location">
    <subcellularLocation>
        <location evidence="11">Cytoplasm</location>
    </subcellularLocation>
</comment>
<evidence type="ECO:0000313" key="14">
    <source>
        <dbReference type="EMBL" id="AQS53865.1"/>
    </source>
</evidence>
<comment type="catalytic activity">
    <reaction evidence="11">
        <text>Endonucleolytic cleavage of RNA, removing 21 and 42 nucleotides, respectively, from the 5'- and 3'-termini of a 5S-rRNA precursor.</text>
        <dbReference type="EC" id="3.1.26.8"/>
    </reaction>
</comment>
<evidence type="ECO:0000256" key="1">
    <source>
        <dbReference type="ARBA" id="ARBA00022490"/>
    </source>
</evidence>
<dbReference type="FunFam" id="3.40.1360.10:FF:000006">
    <property type="entry name" value="Ribonuclease M5"/>
    <property type="match status" value="1"/>
</dbReference>
<evidence type="ECO:0000313" key="15">
    <source>
        <dbReference type="Proteomes" id="UP000188993"/>
    </source>
</evidence>
<keyword evidence="10 11" id="KW-0694">RNA-binding</keyword>
<keyword evidence="15" id="KW-1185">Reference proteome</keyword>
<comment type="similarity">
    <text evidence="11">Belongs to the ribonuclease M5 family.</text>
</comment>
<dbReference type="NCBIfam" id="TIGR00334">
    <property type="entry name" value="5S_RNA_mat_M5"/>
    <property type="match status" value="1"/>
</dbReference>
<keyword evidence="2 11" id="KW-0690">Ribosome biogenesis</keyword>
<proteinExistence type="inferred from homology"/>
<dbReference type="GO" id="GO:0046872">
    <property type="term" value="F:metal ion binding"/>
    <property type="evidence" value="ECO:0007669"/>
    <property type="project" value="UniProtKB-KW"/>
</dbReference>
<dbReference type="InterPro" id="IPR004466">
    <property type="entry name" value="RNase_M5"/>
</dbReference>
<keyword evidence="5" id="KW-0479">Metal-binding</keyword>
<comment type="function">
    <text evidence="11">Required for correct processing of both the 5' and 3' ends of 5S rRNA precursor. Cleaves both sides of a double-stranded region yielding mature 5S rRNA in one step.</text>
</comment>
<dbReference type="GO" id="GO:0043822">
    <property type="term" value="F:ribonuclease M5 activity"/>
    <property type="evidence" value="ECO:0007669"/>
    <property type="project" value="UniProtKB-UniRule"/>
</dbReference>
<dbReference type="KEGG" id="jda:BW727_101498"/>
<evidence type="ECO:0000256" key="8">
    <source>
        <dbReference type="ARBA" id="ARBA00022801"/>
    </source>
</evidence>
<dbReference type="GO" id="GO:0006364">
    <property type="term" value="P:rRNA processing"/>
    <property type="evidence" value="ECO:0007669"/>
    <property type="project" value="UniProtKB-UniRule"/>
</dbReference>
<name>A0A1S6IQN9_9LACT</name>
<evidence type="ECO:0000256" key="5">
    <source>
        <dbReference type="ARBA" id="ARBA00022723"/>
    </source>
</evidence>
<dbReference type="Pfam" id="PF13331">
    <property type="entry name" value="DUF4093"/>
    <property type="match status" value="1"/>
</dbReference>
<dbReference type="InterPro" id="IPR006171">
    <property type="entry name" value="TOPRIM_dom"/>
</dbReference>
<reference evidence="14 15" key="1">
    <citation type="journal article" date="2014" name="Int. J. Syst. Evol. Microbiol.">
        <title>Jeotgalibaca dankookensis gen. nov., sp. nov., a member of the family Carnobacteriaceae, isolated from seujeot (Korean traditional food).</title>
        <authorList>
            <person name="Lee D.G."/>
            <person name="Trujillo M.E."/>
            <person name="Kang H."/>
            <person name="Ahn T.Y."/>
        </authorList>
    </citation>
    <scope>NUCLEOTIDE SEQUENCE [LARGE SCALE GENOMIC DNA]</scope>
    <source>
        <strain evidence="14 15">EX-07</strain>
    </source>
</reference>
<keyword evidence="1 11" id="KW-0963">Cytoplasm</keyword>
<dbReference type="InterPro" id="IPR025156">
    <property type="entry name" value="RNase_M5_C"/>
</dbReference>
<evidence type="ECO:0000256" key="6">
    <source>
        <dbReference type="ARBA" id="ARBA00022730"/>
    </source>
</evidence>
<protein>
    <recommendedName>
        <fullName evidence="11 12">Ribonuclease M5</fullName>
        <ecNumber evidence="11 12">3.1.26.8</ecNumber>
    </recommendedName>
    <alternativeName>
        <fullName evidence="11">RNase M5</fullName>
    </alternativeName>
    <alternativeName>
        <fullName evidence="11">Ribosomal RNA terminal maturase M5</fullName>
    </alternativeName>
</protein>